<keyword evidence="2" id="KW-1185">Reference proteome</keyword>
<proteinExistence type="predicted"/>
<evidence type="ECO:0000313" key="1">
    <source>
        <dbReference type="EMBL" id="KAF3424034.1"/>
    </source>
</evidence>
<evidence type="ECO:0000313" key="2">
    <source>
        <dbReference type="Proteomes" id="UP000655588"/>
    </source>
</evidence>
<organism evidence="1 2">
    <name type="scientific">Frieseomelitta varia</name>
    <dbReference type="NCBI Taxonomy" id="561572"/>
    <lineage>
        <taxon>Eukaryota</taxon>
        <taxon>Metazoa</taxon>
        <taxon>Ecdysozoa</taxon>
        <taxon>Arthropoda</taxon>
        <taxon>Hexapoda</taxon>
        <taxon>Insecta</taxon>
        <taxon>Pterygota</taxon>
        <taxon>Neoptera</taxon>
        <taxon>Endopterygota</taxon>
        <taxon>Hymenoptera</taxon>
        <taxon>Apocrita</taxon>
        <taxon>Aculeata</taxon>
        <taxon>Apoidea</taxon>
        <taxon>Anthophila</taxon>
        <taxon>Apidae</taxon>
        <taxon>Frieseomelitta</taxon>
    </lineage>
</organism>
<protein>
    <submittedName>
        <fullName evidence="1">Uncharacterized protein</fullName>
    </submittedName>
</protein>
<dbReference type="OrthoDB" id="6344789at2759"/>
<comment type="caution">
    <text evidence="1">The sequence shown here is derived from an EMBL/GenBank/DDBJ whole genome shotgun (WGS) entry which is preliminary data.</text>
</comment>
<dbReference type="Proteomes" id="UP000655588">
    <property type="component" value="Unassembled WGS sequence"/>
</dbReference>
<sequence length="134" mass="16073">MDFAVHEQNSCTSQSNIIRVENHGNYEVIDNNSDNWNKEISQNDIPTTSCATSQRHKKNSCNQKELQNKMLEEALLHRVAIRKAAELELKRKILELERLQWEFQRDKHQSDVRWGYDVRAMHYREEKIKRLKEH</sequence>
<reference evidence="1" key="1">
    <citation type="submission" date="2019-11" db="EMBL/GenBank/DDBJ databases">
        <title>The nuclear and mitochondrial genomes of Frieseomelitta varia - a highly eusocial stingless bee (Meliponini) with a permanently sterile worker caste.</title>
        <authorList>
            <person name="Freitas F.C.P."/>
            <person name="Lourenco A.P."/>
            <person name="Nunes F.M.F."/>
            <person name="Paschoal A.R."/>
            <person name="Abreu F.C.P."/>
            <person name="Barbin F.O."/>
            <person name="Bataglia L."/>
            <person name="Cardoso-Junior C.A.M."/>
            <person name="Cervoni M.S."/>
            <person name="Silva S.R."/>
            <person name="Dalarmi F."/>
            <person name="Del Lama M.A."/>
            <person name="Depintor T.S."/>
            <person name="Ferreira K.M."/>
            <person name="Goria P.S."/>
            <person name="Jaskot M.C."/>
            <person name="Lago D.C."/>
            <person name="Luna-Lucena D."/>
            <person name="Moda L.M."/>
            <person name="Nascimento L."/>
            <person name="Pedrino M."/>
            <person name="Rabico F.O."/>
            <person name="Sanches F.C."/>
            <person name="Santos D.E."/>
            <person name="Santos C.G."/>
            <person name="Vieira J."/>
            <person name="Lopes T.F."/>
            <person name="Barchuk A.R."/>
            <person name="Hartfelder K."/>
            <person name="Simoes Z.L.P."/>
            <person name="Bitondi M.M.G."/>
            <person name="Pinheiro D.G."/>
        </authorList>
    </citation>
    <scope>NUCLEOTIDE SEQUENCE</scope>
    <source>
        <strain evidence="1">USP_RPSP 00005682</strain>
        <tissue evidence="1">Whole individual</tissue>
    </source>
</reference>
<dbReference type="AlphaFoldDB" id="A0A833VXL2"/>
<accession>A0A833VXL2</accession>
<name>A0A833VXL2_9HYME</name>
<dbReference type="EMBL" id="WNWW01000504">
    <property type="protein sequence ID" value="KAF3424034.1"/>
    <property type="molecule type" value="Genomic_DNA"/>
</dbReference>
<gene>
    <name evidence="1" type="ORF">E2986_11136</name>
</gene>